<protein>
    <submittedName>
        <fullName evidence="8">ABC transporter permease subunit</fullName>
    </submittedName>
</protein>
<dbReference type="PANTHER" id="PTHR43759">
    <property type="entry name" value="TREHALOSE TRANSPORT SYSTEM PERMEASE PROTEIN SUGA"/>
    <property type="match status" value="1"/>
</dbReference>
<dbReference type="Proteomes" id="UP000831880">
    <property type="component" value="Chromosome"/>
</dbReference>
<dbReference type="InterPro" id="IPR052730">
    <property type="entry name" value="Sugar_ABC_transporter"/>
</dbReference>
<evidence type="ECO:0000259" key="7">
    <source>
        <dbReference type="PROSITE" id="PS50928"/>
    </source>
</evidence>
<dbReference type="Pfam" id="PF00528">
    <property type="entry name" value="BPD_transp_1"/>
    <property type="match status" value="1"/>
</dbReference>
<keyword evidence="4 6" id="KW-1133">Transmembrane helix</keyword>
<evidence type="ECO:0000313" key="8">
    <source>
        <dbReference type="EMBL" id="UOQ91768.1"/>
    </source>
</evidence>
<keyword evidence="9" id="KW-1185">Reference proteome</keyword>
<evidence type="ECO:0000256" key="5">
    <source>
        <dbReference type="ARBA" id="ARBA00023136"/>
    </source>
</evidence>
<evidence type="ECO:0000256" key="6">
    <source>
        <dbReference type="RuleBase" id="RU363032"/>
    </source>
</evidence>
<organism evidence="8 9">
    <name type="scientific">Halobacillus shinanisalinarum</name>
    <dbReference type="NCBI Taxonomy" id="2932258"/>
    <lineage>
        <taxon>Bacteria</taxon>
        <taxon>Bacillati</taxon>
        <taxon>Bacillota</taxon>
        <taxon>Bacilli</taxon>
        <taxon>Bacillales</taxon>
        <taxon>Bacillaceae</taxon>
        <taxon>Halobacillus</taxon>
    </lineage>
</organism>
<reference evidence="8 9" key="1">
    <citation type="submission" date="2022-04" db="EMBL/GenBank/DDBJ databases">
        <title>Halobacillus sp. isolated from saltern.</title>
        <authorList>
            <person name="Won M."/>
            <person name="Lee C.-M."/>
            <person name="Woen H.-Y."/>
            <person name="Kwon S.-W."/>
        </authorList>
    </citation>
    <scope>NUCLEOTIDE SEQUENCE [LARGE SCALE GENOMIC DNA]</scope>
    <source>
        <strain evidence="8 9">SSTM10-2</strain>
    </source>
</reference>
<name>A0ABY4GUE3_9BACI</name>
<dbReference type="Gene3D" id="1.10.3720.10">
    <property type="entry name" value="MetI-like"/>
    <property type="match status" value="1"/>
</dbReference>
<dbReference type="InterPro" id="IPR000515">
    <property type="entry name" value="MetI-like"/>
</dbReference>
<evidence type="ECO:0000313" key="9">
    <source>
        <dbReference type="Proteomes" id="UP000831880"/>
    </source>
</evidence>
<evidence type="ECO:0000256" key="4">
    <source>
        <dbReference type="ARBA" id="ARBA00022989"/>
    </source>
</evidence>
<dbReference type="EMBL" id="CP095074">
    <property type="protein sequence ID" value="UOQ91768.1"/>
    <property type="molecule type" value="Genomic_DNA"/>
</dbReference>
<feature type="transmembrane region" description="Helical" evidence="6">
    <location>
        <begin position="155"/>
        <end position="176"/>
    </location>
</feature>
<keyword evidence="5 6" id="KW-0472">Membrane</keyword>
<sequence>MSSGWKNSGLMKSSKSKLWFLLAPALVFLILPLYGMFAAVRSSINGNQGLTFTYYVQLFQSERFLSSIAFSVRTSLVATVIAIIIGLIITRLFHTYLDKTTPRLSVWLPMLFPHFVWGYLVILLLAETGLIAQIFLVVGWIDGTGQFPVLTRDPYGLGIIITYVWKEIPFVILMLLPIYSSIPTSYYDLVKTLGGRSWEQFRTVEWPHIQPVLIETFLILFSFTLTAYEVPALLGTTFPEMISVLSYQWFYGGILEERPLAFASMVFVSIVILTLTLAGYFYMNRRRMRAMRGRL</sequence>
<feature type="transmembrane region" description="Helical" evidence="6">
    <location>
        <begin position="111"/>
        <end position="135"/>
    </location>
</feature>
<dbReference type="CDD" id="cd06261">
    <property type="entry name" value="TM_PBP2"/>
    <property type="match status" value="1"/>
</dbReference>
<dbReference type="SUPFAM" id="SSF161098">
    <property type="entry name" value="MetI-like"/>
    <property type="match status" value="1"/>
</dbReference>
<accession>A0ABY4GUE3</accession>
<feature type="transmembrane region" description="Helical" evidence="6">
    <location>
        <begin position="212"/>
        <end position="234"/>
    </location>
</feature>
<evidence type="ECO:0000256" key="1">
    <source>
        <dbReference type="ARBA" id="ARBA00004141"/>
    </source>
</evidence>
<feature type="transmembrane region" description="Helical" evidence="6">
    <location>
        <begin position="260"/>
        <end position="282"/>
    </location>
</feature>
<comment type="similarity">
    <text evidence="6">Belongs to the binding-protein-dependent transport system permease family.</text>
</comment>
<gene>
    <name evidence="8" type="ORF">MUO14_14615</name>
</gene>
<proteinExistence type="inferred from homology"/>
<feature type="domain" description="ABC transmembrane type-1" evidence="7">
    <location>
        <begin position="64"/>
        <end position="279"/>
    </location>
</feature>
<comment type="subcellular location">
    <subcellularLocation>
        <location evidence="6">Cell membrane</location>
        <topology evidence="6">Multi-pass membrane protein</topology>
    </subcellularLocation>
    <subcellularLocation>
        <location evidence="1">Membrane</location>
        <topology evidence="1">Multi-pass membrane protein</topology>
    </subcellularLocation>
</comment>
<evidence type="ECO:0000256" key="2">
    <source>
        <dbReference type="ARBA" id="ARBA00022448"/>
    </source>
</evidence>
<dbReference type="PANTHER" id="PTHR43759:SF1">
    <property type="entry name" value="GLUCOSE IMPORT SYSTEM PERMEASE PROTEIN GLCT"/>
    <property type="match status" value="1"/>
</dbReference>
<dbReference type="PROSITE" id="PS50928">
    <property type="entry name" value="ABC_TM1"/>
    <property type="match status" value="1"/>
</dbReference>
<keyword evidence="2 6" id="KW-0813">Transport</keyword>
<dbReference type="RefSeq" id="WP_244751379.1">
    <property type="nucleotide sequence ID" value="NZ_CP095074.1"/>
</dbReference>
<dbReference type="InterPro" id="IPR035906">
    <property type="entry name" value="MetI-like_sf"/>
</dbReference>
<evidence type="ECO:0000256" key="3">
    <source>
        <dbReference type="ARBA" id="ARBA00022692"/>
    </source>
</evidence>
<feature type="transmembrane region" description="Helical" evidence="6">
    <location>
        <begin position="66"/>
        <end position="90"/>
    </location>
</feature>
<keyword evidence="3 6" id="KW-0812">Transmembrane</keyword>